<keyword evidence="4" id="KW-0963">Cytoplasm</keyword>
<evidence type="ECO:0000256" key="13">
    <source>
        <dbReference type="SAM" id="MobiDB-lite"/>
    </source>
</evidence>
<comment type="caution">
    <text evidence="16">The sequence shown here is derived from an EMBL/GenBank/DDBJ whole genome shotgun (WGS) entry which is preliminary data.</text>
</comment>
<dbReference type="InterPro" id="IPR000924">
    <property type="entry name" value="Glu/Gln-tRNA-synth"/>
</dbReference>
<dbReference type="Pfam" id="PF00749">
    <property type="entry name" value="tRNA-synt_1c"/>
    <property type="match status" value="1"/>
</dbReference>
<dbReference type="SUPFAM" id="SSF50715">
    <property type="entry name" value="Ribosomal protein L25-like"/>
    <property type="match status" value="1"/>
</dbReference>
<keyword evidence="9 12" id="KW-0030">Aminoacyl-tRNA synthetase</keyword>
<feature type="compositionally biased region" description="Pro residues" evidence="13">
    <location>
        <begin position="9"/>
        <end position="20"/>
    </location>
</feature>
<dbReference type="PRINTS" id="PR00987">
    <property type="entry name" value="TRNASYNTHGLU"/>
</dbReference>
<dbReference type="InterPro" id="IPR014729">
    <property type="entry name" value="Rossmann-like_a/b/a_fold"/>
</dbReference>
<evidence type="ECO:0000256" key="12">
    <source>
        <dbReference type="RuleBase" id="RU363037"/>
    </source>
</evidence>
<dbReference type="GO" id="GO:0017102">
    <property type="term" value="C:methionyl glutamyl tRNA synthetase complex"/>
    <property type="evidence" value="ECO:0007669"/>
    <property type="project" value="TreeGrafter"/>
</dbReference>
<dbReference type="PROSITE" id="PS00178">
    <property type="entry name" value="AA_TRNA_LIGASE_I"/>
    <property type="match status" value="1"/>
</dbReference>
<dbReference type="InterPro" id="IPR049437">
    <property type="entry name" value="tRNA-synt_1c_C2"/>
</dbReference>
<evidence type="ECO:0000256" key="10">
    <source>
        <dbReference type="ARBA" id="ARBA00030865"/>
    </source>
</evidence>
<protein>
    <recommendedName>
        <fullName evidence="3">glutamate--tRNA ligase</fullName>
        <ecNumber evidence="3">6.1.1.17</ecNumber>
    </recommendedName>
    <alternativeName>
        <fullName evidence="10">Glutamyl-tRNA synthetase</fullName>
    </alternativeName>
</protein>
<keyword evidence="5 12" id="KW-0436">Ligase</keyword>
<comment type="subcellular location">
    <subcellularLocation>
        <location evidence="1">Cytoplasm</location>
    </subcellularLocation>
</comment>
<dbReference type="InterPro" id="IPR020058">
    <property type="entry name" value="Glu/Gln-tRNA-synth_Ib_cat-dom"/>
</dbReference>
<dbReference type="PANTHER" id="PTHR43097:SF5">
    <property type="entry name" value="GLUTAMATE--TRNA LIGASE"/>
    <property type="match status" value="1"/>
</dbReference>
<dbReference type="Gene3D" id="3.40.50.620">
    <property type="entry name" value="HUPs"/>
    <property type="match status" value="1"/>
</dbReference>
<dbReference type="GO" id="GO:0004818">
    <property type="term" value="F:glutamate-tRNA ligase activity"/>
    <property type="evidence" value="ECO:0007669"/>
    <property type="project" value="UniProtKB-EC"/>
</dbReference>
<evidence type="ECO:0000256" key="3">
    <source>
        <dbReference type="ARBA" id="ARBA00012835"/>
    </source>
</evidence>
<dbReference type="GO" id="GO:0005524">
    <property type="term" value="F:ATP binding"/>
    <property type="evidence" value="ECO:0007669"/>
    <property type="project" value="UniProtKB-KW"/>
</dbReference>
<feature type="domain" description="Glutamyl/glutaminyl-tRNA synthetase class Ib catalytic" evidence="14">
    <location>
        <begin position="17"/>
        <end position="256"/>
    </location>
</feature>
<keyword evidence="8 12" id="KW-0648">Protein biosynthesis</keyword>
<evidence type="ECO:0000256" key="2">
    <source>
        <dbReference type="ARBA" id="ARBA00008927"/>
    </source>
</evidence>
<evidence type="ECO:0000259" key="14">
    <source>
        <dbReference type="Pfam" id="PF00749"/>
    </source>
</evidence>
<dbReference type="FunFam" id="2.40.240.10:FF:000004">
    <property type="entry name" value="Glutamyl-tRNA synthetase, cytoplasmic"/>
    <property type="match status" value="1"/>
</dbReference>
<dbReference type="Proteomes" id="UP000566819">
    <property type="component" value="Unassembled WGS sequence"/>
</dbReference>
<dbReference type="PANTHER" id="PTHR43097">
    <property type="entry name" value="GLUTAMINE-TRNA LIGASE"/>
    <property type="match status" value="1"/>
</dbReference>
<dbReference type="InterPro" id="IPR001412">
    <property type="entry name" value="aa-tRNA-synth_I_CS"/>
</dbReference>
<comment type="catalytic activity">
    <reaction evidence="11">
        <text>tRNA(Glu) + L-glutamate + ATP = L-glutamyl-tRNA(Glu) + AMP + diphosphate</text>
        <dbReference type="Rhea" id="RHEA:23540"/>
        <dbReference type="Rhea" id="RHEA-COMP:9663"/>
        <dbReference type="Rhea" id="RHEA-COMP:9680"/>
        <dbReference type="ChEBI" id="CHEBI:29985"/>
        <dbReference type="ChEBI" id="CHEBI:30616"/>
        <dbReference type="ChEBI" id="CHEBI:33019"/>
        <dbReference type="ChEBI" id="CHEBI:78442"/>
        <dbReference type="ChEBI" id="CHEBI:78520"/>
        <dbReference type="ChEBI" id="CHEBI:456215"/>
        <dbReference type="EC" id="6.1.1.17"/>
    </reaction>
</comment>
<proteinExistence type="inferred from homology"/>
<evidence type="ECO:0000259" key="15">
    <source>
        <dbReference type="Pfam" id="PF20974"/>
    </source>
</evidence>
<evidence type="ECO:0000313" key="16">
    <source>
        <dbReference type="EMBL" id="KAF4633511.1"/>
    </source>
</evidence>
<dbReference type="Pfam" id="PF20974">
    <property type="entry name" value="tRNA-synt_1c_C2"/>
    <property type="match status" value="1"/>
</dbReference>
<sequence>MLKWEKLSPDPPLSPPPPEPSGYLHIGHAKAALLNDCFPHELYKGTLLFRYDDTNSTKEKQEYQDSITEDMALLGIKPDKASHTSDHFQTLYEYYVRMIKEGDAYADDTDQTTIRDERMTGKASSRRNRTVDENLAIFEGIIAETETQNCIRAKISVDNPNKAMRDPVIYRCNHTPHHRTGTLWKAYPTYDFACPLVDSLEGVTHTLRTKEFTDRNLQYQWFLDSFNLRKVHVLDFARLNLKRAFLSKRKLAKLVIDIELELHLEGDVNKTEKNITWLSTDGQKLIPAKLVSFDYLLTKDKLEENDSWKDFLAEQTEFRSAAFCDANLAGCMTGDIIQLERKGYFRVNTTVRGWQGGCAI</sequence>
<dbReference type="OrthoDB" id="10250478at2759"/>
<dbReference type="Gene3D" id="2.40.240.10">
    <property type="entry name" value="Ribosomal Protein L25, Chain P"/>
    <property type="match status" value="1"/>
</dbReference>
<comment type="similarity">
    <text evidence="2">Belongs to the class-I aminoacyl-tRNA synthetase family. Glutamate--tRNA ligase type 2 subfamily.</text>
</comment>
<dbReference type="EMBL" id="JAAMPI010000253">
    <property type="protein sequence ID" value="KAF4633511.1"/>
    <property type="molecule type" value="Genomic_DNA"/>
</dbReference>
<organism evidence="16 17">
    <name type="scientific">Cudoniella acicularis</name>
    <dbReference type="NCBI Taxonomy" id="354080"/>
    <lineage>
        <taxon>Eukaryota</taxon>
        <taxon>Fungi</taxon>
        <taxon>Dikarya</taxon>
        <taxon>Ascomycota</taxon>
        <taxon>Pezizomycotina</taxon>
        <taxon>Leotiomycetes</taxon>
        <taxon>Helotiales</taxon>
        <taxon>Tricladiaceae</taxon>
        <taxon>Cudoniella</taxon>
    </lineage>
</organism>
<evidence type="ECO:0000256" key="8">
    <source>
        <dbReference type="ARBA" id="ARBA00022917"/>
    </source>
</evidence>
<keyword evidence="6 12" id="KW-0547">Nucleotide-binding</keyword>
<dbReference type="InterPro" id="IPR050132">
    <property type="entry name" value="Gln/Glu-tRNA_Ligase"/>
</dbReference>
<dbReference type="SUPFAM" id="SSF52374">
    <property type="entry name" value="Nucleotidylyl transferase"/>
    <property type="match status" value="1"/>
</dbReference>
<keyword evidence="7 12" id="KW-0067">ATP-binding</keyword>
<dbReference type="InterPro" id="IPR020056">
    <property type="entry name" value="Rbsml_bL25/Gln-tRNA_synth_N"/>
</dbReference>
<gene>
    <name evidence="16" type="ORF">G7Y89_g4595</name>
</gene>
<evidence type="ECO:0000313" key="17">
    <source>
        <dbReference type="Proteomes" id="UP000566819"/>
    </source>
</evidence>
<evidence type="ECO:0000256" key="6">
    <source>
        <dbReference type="ARBA" id="ARBA00022741"/>
    </source>
</evidence>
<evidence type="ECO:0000256" key="7">
    <source>
        <dbReference type="ARBA" id="ARBA00022840"/>
    </source>
</evidence>
<dbReference type="InterPro" id="IPR011035">
    <property type="entry name" value="Ribosomal_bL25/Gln-tRNA_synth"/>
</dbReference>
<evidence type="ECO:0000256" key="1">
    <source>
        <dbReference type="ARBA" id="ARBA00004496"/>
    </source>
</evidence>
<accession>A0A8H4RQE3</accession>
<evidence type="ECO:0000256" key="11">
    <source>
        <dbReference type="ARBA" id="ARBA00048351"/>
    </source>
</evidence>
<evidence type="ECO:0000256" key="4">
    <source>
        <dbReference type="ARBA" id="ARBA00022490"/>
    </source>
</evidence>
<dbReference type="GO" id="GO:0005829">
    <property type="term" value="C:cytosol"/>
    <property type="evidence" value="ECO:0007669"/>
    <property type="project" value="TreeGrafter"/>
</dbReference>
<keyword evidence="17" id="KW-1185">Reference proteome</keyword>
<feature type="domain" description="tRNA synthetases class I (E and Q) anti-codon binding" evidence="15">
    <location>
        <begin position="275"/>
        <end position="347"/>
    </location>
</feature>
<dbReference type="AlphaFoldDB" id="A0A8H4RQE3"/>
<dbReference type="GO" id="GO:0006424">
    <property type="term" value="P:glutamyl-tRNA aminoacylation"/>
    <property type="evidence" value="ECO:0007669"/>
    <property type="project" value="TreeGrafter"/>
</dbReference>
<evidence type="ECO:0000256" key="9">
    <source>
        <dbReference type="ARBA" id="ARBA00023146"/>
    </source>
</evidence>
<dbReference type="EC" id="6.1.1.17" evidence="3"/>
<name>A0A8H4RQE3_9HELO</name>
<feature type="region of interest" description="Disordered" evidence="13">
    <location>
        <begin position="1"/>
        <end position="21"/>
    </location>
</feature>
<evidence type="ECO:0000256" key="5">
    <source>
        <dbReference type="ARBA" id="ARBA00022598"/>
    </source>
</evidence>
<reference evidence="16 17" key="1">
    <citation type="submission" date="2020-03" db="EMBL/GenBank/DDBJ databases">
        <title>Draft Genome Sequence of Cudoniella acicularis.</title>
        <authorList>
            <person name="Buettner E."/>
            <person name="Kellner H."/>
        </authorList>
    </citation>
    <scope>NUCLEOTIDE SEQUENCE [LARGE SCALE GENOMIC DNA]</scope>
    <source>
        <strain evidence="16 17">DSM 108380</strain>
    </source>
</reference>